<evidence type="ECO:0000313" key="2">
    <source>
        <dbReference type="EMBL" id="KRK09998.1"/>
    </source>
</evidence>
<dbReference type="EMBL" id="AZCT01000026">
    <property type="protein sequence ID" value="KRK09998.1"/>
    <property type="molecule type" value="Genomic_DNA"/>
</dbReference>
<protein>
    <recommendedName>
        <fullName evidence="4">Bacteriocin</fullName>
    </recommendedName>
</protein>
<organism evidence="2 3">
    <name type="scientific">Lacticaseibacillus zeae DSM 20178 = KCTC 3804</name>
    <dbReference type="NCBI Taxonomy" id="1423816"/>
    <lineage>
        <taxon>Bacteria</taxon>
        <taxon>Bacillati</taxon>
        <taxon>Bacillota</taxon>
        <taxon>Bacilli</taxon>
        <taxon>Lactobacillales</taxon>
        <taxon>Lactobacillaceae</taxon>
        <taxon>Lacticaseibacillus</taxon>
    </lineage>
</organism>
<dbReference type="InterPro" id="IPR006540">
    <property type="entry name" value="Lactococcin_972"/>
</dbReference>
<name>A0A0R1EM71_LACZE</name>
<proteinExistence type="predicted"/>
<sequence>MKKIGLMFLVMGLFASLAAIPSLVSATTIDLPETAPNSGYVALDDNDNVTATSSPVLTELVTKQGTSKRKPRAAVNMANSRWVYYTDHNNYFNGYKWAHSNYYHRTEYHSSTAAVDGKDTTTRYADARKWSQATAAGKGEPQFWYWAPYN</sequence>
<reference evidence="2 3" key="1">
    <citation type="journal article" date="2015" name="Genome Announc.">
        <title>Expanding the biotechnology potential of lactobacilli through comparative genomics of 213 strains and associated genera.</title>
        <authorList>
            <person name="Sun Z."/>
            <person name="Harris H.M."/>
            <person name="McCann A."/>
            <person name="Guo C."/>
            <person name="Argimon S."/>
            <person name="Zhang W."/>
            <person name="Yang X."/>
            <person name="Jeffery I.B."/>
            <person name="Cooney J.C."/>
            <person name="Kagawa T.F."/>
            <person name="Liu W."/>
            <person name="Song Y."/>
            <person name="Salvetti E."/>
            <person name="Wrobel A."/>
            <person name="Rasinkangas P."/>
            <person name="Parkhill J."/>
            <person name="Rea M.C."/>
            <person name="O'Sullivan O."/>
            <person name="Ritari J."/>
            <person name="Douillard F.P."/>
            <person name="Paul Ross R."/>
            <person name="Yang R."/>
            <person name="Briner A.E."/>
            <person name="Felis G.E."/>
            <person name="de Vos W.M."/>
            <person name="Barrangou R."/>
            <person name="Klaenhammer T.R."/>
            <person name="Caufield P.W."/>
            <person name="Cui Y."/>
            <person name="Zhang H."/>
            <person name="O'Toole P.W."/>
        </authorList>
    </citation>
    <scope>NUCLEOTIDE SEQUENCE [LARGE SCALE GENOMIC DNA]</scope>
    <source>
        <strain evidence="2 3">DSM 20178</strain>
    </source>
</reference>
<keyword evidence="1" id="KW-0732">Signal</keyword>
<feature type="signal peptide" evidence="1">
    <location>
        <begin position="1"/>
        <end position="18"/>
    </location>
</feature>
<dbReference type="Gene3D" id="2.60.40.2850">
    <property type="match status" value="1"/>
</dbReference>
<comment type="caution">
    <text evidence="2">The sequence shown here is derived from an EMBL/GenBank/DDBJ whole genome shotgun (WGS) entry which is preliminary data.</text>
</comment>
<evidence type="ECO:0008006" key="4">
    <source>
        <dbReference type="Google" id="ProtNLM"/>
    </source>
</evidence>
<feature type="chain" id="PRO_5038476749" description="Bacteriocin" evidence="1">
    <location>
        <begin position="19"/>
        <end position="150"/>
    </location>
</feature>
<evidence type="ECO:0000256" key="1">
    <source>
        <dbReference type="SAM" id="SignalP"/>
    </source>
</evidence>
<dbReference type="Proteomes" id="UP000051984">
    <property type="component" value="Unassembled WGS sequence"/>
</dbReference>
<dbReference type="GeneID" id="93268184"/>
<accession>A0A0R1EM71</accession>
<gene>
    <name evidence="2" type="ORF">FD51_GL001932</name>
</gene>
<dbReference type="PATRIC" id="fig|1423816.3.peg.2007"/>
<dbReference type="eggNOG" id="ENOG5030AFZ">
    <property type="taxonomic scope" value="Bacteria"/>
</dbReference>
<evidence type="ECO:0000313" key="3">
    <source>
        <dbReference type="Proteomes" id="UP000051984"/>
    </source>
</evidence>
<dbReference type="RefSeq" id="WP_010492900.1">
    <property type="nucleotide sequence ID" value="NZ_AZCT01000026.1"/>
</dbReference>
<dbReference type="Pfam" id="PF09683">
    <property type="entry name" value="Lactococcin_972"/>
    <property type="match status" value="1"/>
</dbReference>
<dbReference type="AlphaFoldDB" id="A0A0R1EM71"/>